<evidence type="ECO:0000313" key="4">
    <source>
        <dbReference type="Proteomes" id="UP001186944"/>
    </source>
</evidence>
<sequence length="378" mass="43101">MDEEKIMETVKAVEKFRNPYESDHEWKLRRDFLIANYGSFSDDRLVCMSNCYINSEEYGCRYPLMVMGQINEMMEGLQRLPEEVTKIKGVQLVKFVKSEEKSENGESKNSEIGKERVSAEVASKDIEGKRKEEAAKIVEEAKITMDKKIKAKREAMCFVPASGEYKSMEENLQTPTNQTFKTKFMEECQPKPVSHTSVAVVNCHSHLHTRLDSKLEASEAQDQESENTCSLPVNEELTNMIRTFAKFFKLYRTNHSDSSSINVFHMSSTKSRLKLDVHFQNLSTKTEPKFHASVKLEGVVLAEADDGNKKGAKKAAFDLAQNKLTKNFLQIVKVNPEKMELHSYDSKDESERNNRELVAQVDLLNDQEDSSSSTKSTS</sequence>
<dbReference type="InterPro" id="IPR021859">
    <property type="entry name" value="XTBD"/>
</dbReference>
<accession>A0AA88YSE3</accession>
<dbReference type="PANTHER" id="PTHR48430:SF1">
    <property type="entry name" value="PARTNER OF XRN-2 PROTEIN 1"/>
    <property type="match status" value="1"/>
</dbReference>
<dbReference type="Proteomes" id="UP001186944">
    <property type="component" value="Unassembled WGS sequence"/>
</dbReference>
<evidence type="ECO:0000256" key="1">
    <source>
        <dbReference type="SAM" id="MobiDB-lite"/>
    </source>
</evidence>
<evidence type="ECO:0000313" key="3">
    <source>
        <dbReference type="EMBL" id="KAK3107472.1"/>
    </source>
</evidence>
<feature type="region of interest" description="Disordered" evidence="1">
    <location>
        <begin position="99"/>
        <end position="120"/>
    </location>
</feature>
<protein>
    <recommendedName>
        <fullName evidence="2">XRN2-binding (XTBD) domain-containing protein</fullName>
    </recommendedName>
</protein>
<proteinExistence type="predicted"/>
<dbReference type="EMBL" id="VSWD01000002">
    <property type="protein sequence ID" value="KAK3107472.1"/>
    <property type="molecule type" value="Genomic_DNA"/>
</dbReference>
<keyword evidence="4" id="KW-1185">Reference proteome</keyword>
<gene>
    <name evidence="3" type="ORF">FSP39_015313</name>
</gene>
<dbReference type="PANTHER" id="PTHR48430">
    <property type="entry name" value="PARTNER OF XRN-2 PROTEIN 1"/>
    <property type="match status" value="1"/>
</dbReference>
<evidence type="ECO:0000259" key="2">
    <source>
        <dbReference type="PROSITE" id="PS51827"/>
    </source>
</evidence>
<dbReference type="Pfam" id="PF11952">
    <property type="entry name" value="XTBD"/>
    <property type="match status" value="1"/>
</dbReference>
<name>A0AA88YSE3_PINIB</name>
<feature type="domain" description="XRN2-binding (XTBD)" evidence="2">
    <location>
        <begin position="13"/>
        <end position="100"/>
    </location>
</feature>
<organism evidence="3 4">
    <name type="scientific">Pinctada imbricata</name>
    <name type="common">Atlantic pearl-oyster</name>
    <name type="synonym">Pinctada martensii</name>
    <dbReference type="NCBI Taxonomy" id="66713"/>
    <lineage>
        <taxon>Eukaryota</taxon>
        <taxon>Metazoa</taxon>
        <taxon>Spiralia</taxon>
        <taxon>Lophotrochozoa</taxon>
        <taxon>Mollusca</taxon>
        <taxon>Bivalvia</taxon>
        <taxon>Autobranchia</taxon>
        <taxon>Pteriomorphia</taxon>
        <taxon>Pterioida</taxon>
        <taxon>Pterioidea</taxon>
        <taxon>Pteriidae</taxon>
        <taxon>Pinctada</taxon>
    </lineage>
</organism>
<reference evidence="3" key="1">
    <citation type="submission" date="2019-08" db="EMBL/GenBank/DDBJ databases">
        <title>The improved chromosome-level genome for the pearl oyster Pinctada fucata martensii using PacBio sequencing and Hi-C.</title>
        <authorList>
            <person name="Zheng Z."/>
        </authorList>
    </citation>
    <scope>NUCLEOTIDE SEQUENCE</scope>
    <source>
        <strain evidence="3">ZZ-2019</strain>
        <tissue evidence="3">Adductor muscle</tissue>
    </source>
</reference>
<dbReference type="PROSITE" id="PS51827">
    <property type="entry name" value="XTBD"/>
    <property type="match status" value="1"/>
</dbReference>
<dbReference type="AlphaFoldDB" id="A0AA88YSE3"/>
<comment type="caution">
    <text evidence="3">The sequence shown here is derived from an EMBL/GenBank/DDBJ whole genome shotgun (WGS) entry which is preliminary data.</text>
</comment>